<dbReference type="AlphaFoldDB" id="A0A6M4GRJ6"/>
<reference evidence="2 3" key="1">
    <citation type="submission" date="2020-04" db="EMBL/GenBank/DDBJ databases">
        <title>Usitatibacter rugosus gen. nov., sp. nov. and Usitatibacter palustris sp. nov., novel members of Usitatibacteraceae fam. nov. within the order Nitrosomonadales isolated from soil.</title>
        <authorList>
            <person name="Huber K.J."/>
            <person name="Neumann-Schaal M."/>
            <person name="Geppert A."/>
            <person name="Luckner M."/>
            <person name="Wanner G."/>
            <person name="Overmann J."/>
        </authorList>
    </citation>
    <scope>NUCLEOTIDE SEQUENCE [LARGE SCALE GENOMIC DNA]</scope>
    <source>
        <strain evidence="2 3">0125_3</strain>
    </source>
</reference>
<evidence type="ECO:0000256" key="1">
    <source>
        <dbReference type="SAM" id="MobiDB-lite"/>
    </source>
</evidence>
<dbReference type="InterPro" id="IPR011990">
    <property type="entry name" value="TPR-like_helical_dom_sf"/>
</dbReference>
<name>A0A6M4GRJ6_9PROT</name>
<dbReference type="SUPFAM" id="SSF48452">
    <property type="entry name" value="TPR-like"/>
    <property type="match status" value="1"/>
</dbReference>
<accession>A0A6M4GRJ6</accession>
<dbReference type="EMBL" id="CP053069">
    <property type="protein sequence ID" value="QJR09696.1"/>
    <property type="molecule type" value="Genomic_DNA"/>
</dbReference>
<organism evidence="2 3">
    <name type="scientific">Usitatibacter rugosus</name>
    <dbReference type="NCBI Taxonomy" id="2732067"/>
    <lineage>
        <taxon>Bacteria</taxon>
        <taxon>Pseudomonadati</taxon>
        <taxon>Pseudomonadota</taxon>
        <taxon>Betaproteobacteria</taxon>
        <taxon>Nitrosomonadales</taxon>
        <taxon>Usitatibacteraceae</taxon>
        <taxon>Usitatibacter</taxon>
    </lineage>
</organism>
<evidence type="ECO:0000313" key="3">
    <source>
        <dbReference type="Proteomes" id="UP000501534"/>
    </source>
</evidence>
<protein>
    <submittedName>
        <fullName evidence="2">Uncharacterized protein</fullName>
    </submittedName>
</protein>
<keyword evidence="3" id="KW-1185">Reference proteome</keyword>
<dbReference type="KEGG" id="uru:DSM104443_00746"/>
<dbReference type="Proteomes" id="UP000501534">
    <property type="component" value="Chromosome"/>
</dbReference>
<gene>
    <name evidence="2" type="ORF">DSM104443_00746</name>
</gene>
<sequence>MTPSLRDSRDAENAERAQLAEALARARQFTAGFDSRESLKAAGQAIRLARRLKDPRAEAEALLLATTSHYQRGDYVSAVANGIDACATYRVNDLEGRSHAFSGVALAFFSVRDYKRAEEAARRAIHYAARDRESTLEATARSTLAFALAEAGRFDEALAELARARRSYRKAGDTVRMKKSSSNTGHTLRKQGHAQLAARETEAARRSWRRAARWYGVALGIGQSRLDDAIIQGAWAECLLMLERVPESLKRVMAAQALQQPGDPKPIVASLALWRAECERALENWTAAERLLKEAIDEADAIDNDEVSVDARVAMGRLCEARGDTLRGRQWRAEAKRVAEAQVASFAEFRRQMRPLWDRFLRTED</sequence>
<dbReference type="Gene3D" id="1.25.40.10">
    <property type="entry name" value="Tetratricopeptide repeat domain"/>
    <property type="match status" value="2"/>
</dbReference>
<proteinExistence type="predicted"/>
<evidence type="ECO:0000313" key="2">
    <source>
        <dbReference type="EMBL" id="QJR09696.1"/>
    </source>
</evidence>
<dbReference type="RefSeq" id="WP_171089620.1">
    <property type="nucleotide sequence ID" value="NZ_CP053069.1"/>
</dbReference>
<feature type="region of interest" description="Disordered" evidence="1">
    <location>
        <begin position="173"/>
        <end position="196"/>
    </location>
</feature>